<dbReference type="EMBL" id="AAMD01000137">
    <property type="protein sequence ID" value="EAU63957.1"/>
    <property type="molecule type" value="Genomic_DNA"/>
</dbReference>
<dbReference type="Proteomes" id="UP000032702">
    <property type="component" value="Unassembled WGS sequence"/>
</dbReference>
<organism evidence="1 2">
    <name type="scientific">Stigmatella aurantiaca (strain DW4/3-1)</name>
    <dbReference type="NCBI Taxonomy" id="378806"/>
    <lineage>
        <taxon>Bacteria</taxon>
        <taxon>Pseudomonadati</taxon>
        <taxon>Myxococcota</taxon>
        <taxon>Myxococcia</taxon>
        <taxon>Myxococcales</taxon>
        <taxon>Cystobacterineae</taxon>
        <taxon>Archangiaceae</taxon>
        <taxon>Stigmatella</taxon>
    </lineage>
</organism>
<reference evidence="1 2" key="1">
    <citation type="submission" date="2006-04" db="EMBL/GenBank/DDBJ databases">
        <authorList>
            <person name="Nierman W.C."/>
        </authorList>
    </citation>
    <scope>NUCLEOTIDE SEQUENCE [LARGE SCALE GENOMIC DNA]</scope>
    <source>
        <strain evidence="1 2">DW4/3-1</strain>
    </source>
</reference>
<comment type="caution">
    <text evidence="1">The sequence shown here is derived from an EMBL/GenBank/DDBJ whole genome shotgun (WGS) entry which is preliminary data.</text>
</comment>
<gene>
    <name evidence="1" type="ORF">STIAU_2207</name>
</gene>
<protein>
    <submittedName>
        <fullName evidence="1">Uncharacterized protein</fullName>
    </submittedName>
</protein>
<sequence>MDSVDTLCRNLGLEDNALGVRVHLDLNRNALPPVLGQRVLDLVQQPLVALIEFHRDEQHRLAGVRDIRTEHPASLEPRPATILHLHKFAVVGHAQSPVG</sequence>
<name>Q08TZ3_STIAD</name>
<accession>Q08TZ3</accession>
<proteinExistence type="predicted"/>
<evidence type="ECO:0000313" key="1">
    <source>
        <dbReference type="EMBL" id="EAU63957.1"/>
    </source>
</evidence>
<dbReference type="AlphaFoldDB" id="Q08TZ3"/>
<evidence type="ECO:0000313" key="2">
    <source>
        <dbReference type="Proteomes" id="UP000032702"/>
    </source>
</evidence>